<name>A0AAV5DRJ8_ELECO</name>
<dbReference type="Proteomes" id="UP001054889">
    <property type="component" value="Unassembled WGS sequence"/>
</dbReference>
<accession>A0AAV5DRJ8</accession>
<sequence length="104" mass="11675">MDCQNVSKFSSSMYIHDHLIIQGFMSDYTCWNMHGEEGLNDRGMHLGDTSQGISSSQETMGQDGEEGLSGSQDDEALHDSHRARHDINEDDLDDIDDHYVNIAN</sequence>
<reference evidence="3" key="2">
    <citation type="submission" date="2021-12" db="EMBL/GenBank/DDBJ databases">
        <title>Resequencing data analysis of finger millet.</title>
        <authorList>
            <person name="Hatakeyama M."/>
            <person name="Aluri S."/>
            <person name="Balachadran M.T."/>
            <person name="Sivarajan S.R."/>
            <person name="Poveda L."/>
            <person name="Shimizu-Inatsugi R."/>
            <person name="Schlapbach R."/>
            <person name="Sreeman S.M."/>
            <person name="Shimizu K.K."/>
        </authorList>
    </citation>
    <scope>NUCLEOTIDE SEQUENCE</scope>
</reference>
<evidence type="ECO:0000259" key="2">
    <source>
        <dbReference type="Pfam" id="PF13963"/>
    </source>
</evidence>
<feature type="domain" description="Transposase-associated" evidence="2">
    <location>
        <begin position="2"/>
        <end position="36"/>
    </location>
</feature>
<keyword evidence="4" id="KW-1185">Reference proteome</keyword>
<proteinExistence type="predicted"/>
<evidence type="ECO:0000313" key="4">
    <source>
        <dbReference type="Proteomes" id="UP001054889"/>
    </source>
</evidence>
<evidence type="ECO:0000256" key="1">
    <source>
        <dbReference type="SAM" id="MobiDB-lite"/>
    </source>
</evidence>
<dbReference type="EMBL" id="BQKI01000034">
    <property type="protein sequence ID" value="GJN13127.1"/>
    <property type="molecule type" value="Genomic_DNA"/>
</dbReference>
<evidence type="ECO:0000313" key="3">
    <source>
        <dbReference type="EMBL" id="GJN13127.1"/>
    </source>
</evidence>
<dbReference type="Pfam" id="PF13963">
    <property type="entry name" value="Transpos_assoc"/>
    <property type="match status" value="1"/>
</dbReference>
<reference evidence="3" key="1">
    <citation type="journal article" date="2018" name="DNA Res.">
        <title>Multiple hybrid de novo genome assembly of finger millet, an orphan allotetraploid crop.</title>
        <authorList>
            <person name="Hatakeyama M."/>
            <person name="Aluri S."/>
            <person name="Balachadran M.T."/>
            <person name="Sivarajan S.R."/>
            <person name="Patrignani A."/>
            <person name="Gruter S."/>
            <person name="Poveda L."/>
            <person name="Shimizu-Inatsugi R."/>
            <person name="Baeten J."/>
            <person name="Francoijs K.J."/>
            <person name="Nataraja K.N."/>
            <person name="Reddy Y.A.N."/>
            <person name="Phadnis S."/>
            <person name="Ravikumar R.L."/>
            <person name="Schlapbach R."/>
            <person name="Sreeman S.M."/>
            <person name="Shimizu K.K."/>
        </authorList>
    </citation>
    <scope>NUCLEOTIDE SEQUENCE</scope>
</reference>
<comment type="caution">
    <text evidence="3">The sequence shown here is derived from an EMBL/GenBank/DDBJ whole genome shotgun (WGS) entry which is preliminary data.</text>
</comment>
<feature type="compositionally biased region" description="Polar residues" evidence="1">
    <location>
        <begin position="48"/>
        <end position="60"/>
    </location>
</feature>
<gene>
    <name evidence="3" type="primary">ga31464</name>
    <name evidence="3" type="ORF">PR202_ga31464</name>
</gene>
<protein>
    <recommendedName>
        <fullName evidence="2">Transposase-associated domain-containing protein</fullName>
    </recommendedName>
</protein>
<dbReference type="AlphaFoldDB" id="A0AAV5DRJ8"/>
<organism evidence="3 4">
    <name type="scientific">Eleusine coracana subsp. coracana</name>
    <dbReference type="NCBI Taxonomy" id="191504"/>
    <lineage>
        <taxon>Eukaryota</taxon>
        <taxon>Viridiplantae</taxon>
        <taxon>Streptophyta</taxon>
        <taxon>Embryophyta</taxon>
        <taxon>Tracheophyta</taxon>
        <taxon>Spermatophyta</taxon>
        <taxon>Magnoliopsida</taxon>
        <taxon>Liliopsida</taxon>
        <taxon>Poales</taxon>
        <taxon>Poaceae</taxon>
        <taxon>PACMAD clade</taxon>
        <taxon>Chloridoideae</taxon>
        <taxon>Cynodonteae</taxon>
        <taxon>Eleusininae</taxon>
        <taxon>Eleusine</taxon>
    </lineage>
</organism>
<feature type="region of interest" description="Disordered" evidence="1">
    <location>
        <begin position="42"/>
        <end position="104"/>
    </location>
</feature>
<dbReference type="InterPro" id="IPR029480">
    <property type="entry name" value="Transpos_assoc"/>
</dbReference>